<comment type="caution">
    <text evidence="3">The sequence shown here is derived from an EMBL/GenBank/DDBJ whole genome shotgun (WGS) entry which is preliminary data.</text>
</comment>
<dbReference type="PANTHER" id="PTHR30093">
    <property type="entry name" value="GENERAL SECRETION PATHWAY PROTEIN G"/>
    <property type="match status" value="1"/>
</dbReference>
<accession>A0A5C6ABX0</accession>
<sequence>MTPHRHGISLTETLVAISIVGVLLAILIPAVQSFRETARRATCQNHLRQLSLAVQNHESAHSGLPDLYYGTFLKQPRTAIDEFYFHSWMTAVLPQLGEQPLFEQIDVSLPATDASNQSALNTPIAVFVCPSTSSQNRIVPDISAYNGGAISTKSIGTAARSDYEALVGVNHKPLSAGSGDLSGIKFGPWGDTRYDINRKPIAYRSGRLAEVSDGLSSTILIGERAGRPDMYRRGEAADPYPYSTPSRGMDLHQAAWGISTHIWWLVSGHEQSINDTNATGIYSFHVAGANVGMADGSVRFLSESMDQEVLNAMVTRSEGDIVVTE</sequence>
<feature type="transmembrane region" description="Helical" evidence="1">
    <location>
        <begin position="13"/>
        <end position="31"/>
    </location>
</feature>
<dbReference type="RefSeq" id="WP_146445322.1">
    <property type="nucleotide sequence ID" value="NZ_SJPR01000003.1"/>
</dbReference>
<keyword evidence="1" id="KW-1133">Transmembrane helix</keyword>
<organism evidence="3 4">
    <name type="scientific">Botrimarina colliarenosi</name>
    <dbReference type="NCBI Taxonomy" id="2528001"/>
    <lineage>
        <taxon>Bacteria</taxon>
        <taxon>Pseudomonadati</taxon>
        <taxon>Planctomycetota</taxon>
        <taxon>Planctomycetia</taxon>
        <taxon>Pirellulales</taxon>
        <taxon>Lacipirellulaceae</taxon>
        <taxon>Botrimarina</taxon>
    </lineage>
</organism>
<gene>
    <name evidence="3" type="ORF">Pla108_25920</name>
</gene>
<dbReference type="Pfam" id="PF07963">
    <property type="entry name" value="N_methyl"/>
    <property type="match status" value="1"/>
</dbReference>
<evidence type="ECO:0000313" key="4">
    <source>
        <dbReference type="Proteomes" id="UP000317421"/>
    </source>
</evidence>
<dbReference type="EMBL" id="SJPR01000003">
    <property type="protein sequence ID" value="TWT96818.1"/>
    <property type="molecule type" value="Genomic_DNA"/>
</dbReference>
<dbReference type="AlphaFoldDB" id="A0A5C6ABX0"/>
<dbReference type="InterPro" id="IPR027558">
    <property type="entry name" value="Pre_pil_HX9DG_C"/>
</dbReference>
<dbReference type="NCBIfam" id="TIGR04294">
    <property type="entry name" value="pre_pil_HX9DG"/>
    <property type="match status" value="1"/>
</dbReference>
<dbReference type="OrthoDB" id="261883at2"/>
<dbReference type="InterPro" id="IPR012902">
    <property type="entry name" value="N_methyl_site"/>
</dbReference>
<keyword evidence="1" id="KW-0812">Transmembrane</keyword>
<dbReference type="InterPro" id="IPR011453">
    <property type="entry name" value="DUF1559"/>
</dbReference>
<reference evidence="3 4" key="1">
    <citation type="submission" date="2019-02" db="EMBL/GenBank/DDBJ databases">
        <title>Deep-cultivation of Planctomycetes and their phenomic and genomic characterization uncovers novel biology.</title>
        <authorList>
            <person name="Wiegand S."/>
            <person name="Jogler M."/>
            <person name="Boedeker C."/>
            <person name="Pinto D."/>
            <person name="Vollmers J."/>
            <person name="Rivas-Marin E."/>
            <person name="Kohn T."/>
            <person name="Peeters S.H."/>
            <person name="Heuer A."/>
            <person name="Rast P."/>
            <person name="Oberbeckmann S."/>
            <person name="Bunk B."/>
            <person name="Jeske O."/>
            <person name="Meyerdierks A."/>
            <person name="Storesund J.E."/>
            <person name="Kallscheuer N."/>
            <person name="Luecker S."/>
            <person name="Lage O.M."/>
            <person name="Pohl T."/>
            <person name="Merkel B.J."/>
            <person name="Hornburger P."/>
            <person name="Mueller R.-W."/>
            <person name="Bruemmer F."/>
            <person name="Labrenz M."/>
            <person name="Spormann A.M."/>
            <person name="Op Den Camp H."/>
            <person name="Overmann J."/>
            <person name="Amann R."/>
            <person name="Jetten M.S.M."/>
            <person name="Mascher T."/>
            <person name="Medema M.H."/>
            <person name="Devos D.P."/>
            <person name="Kaster A.-K."/>
            <person name="Ovreas L."/>
            <person name="Rohde M."/>
            <person name="Galperin M.Y."/>
            <person name="Jogler C."/>
        </authorList>
    </citation>
    <scope>NUCLEOTIDE SEQUENCE [LARGE SCALE GENOMIC DNA]</scope>
    <source>
        <strain evidence="3 4">Pla108</strain>
    </source>
</reference>
<dbReference type="SUPFAM" id="SSF54523">
    <property type="entry name" value="Pili subunits"/>
    <property type="match status" value="1"/>
</dbReference>
<evidence type="ECO:0000259" key="2">
    <source>
        <dbReference type="Pfam" id="PF07596"/>
    </source>
</evidence>
<dbReference type="Gene3D" id="3.30.700.10">
    <property type="entry name" value="Glycoprotein, Type 4 Pilin"/>
    <property type="match status" value="1"/>
</dbReference>
<dbReference type="PANTHER" id="PTHR30093:SF2">
    <property type="entry name" value="TYPE II SECRETION SYSTEM PROTEIN H"/>
    <property type="match status" value="1"/>
</dbReference>
<dbReference type="InterPro" id="IPR045584">
    <property type="entry name" value="Pilin-like"/>
</dbReference>
<feature type="domain" description="DUF1559" evidence="2">
    <location>
        <begin position="32"/>
        <end position="308"/>
    </location>
</feature>
<evidence type="ECO:0000313" key="3">
    <source>
        <dbReference type="EMBL" id="TWT96818.1"/>
    </source>
</evidence>
<proteinExistence type="predicted"/>
<keyword evidence="4" id="KW-1185">Reference proteome</keyword>
<keyword evidence="1" id="KW-0472">Membrane</keyword>
<evidence type="ECO:0000256" key="1">
    <source>
        <dbReference type="SAM" id="Phobius"/>
    </source>
</evidence>
<dbReference type="Pfam" id="PF07596">
    <property type="entry name" value="SBP_bac_10"/>
    <property type="match status" value="1"/>
</dbReference>
<dbReference type="Proteomes" id="UP000317421">
    <property type="component" value="Unassembled WGS sequence"/>
</dbReference>
<name>A0A5C6ABX0_9BACT</name>
<protein>
    <recommendedName>
        <fullName evidence="2">DUF1559 domain-containing protein</fullName>
    </recommendedName>
</protein>